<gene>
    <name evidence="2" type="ORF">CUNI_LOCUS15256</name>
</gene>
<evidence type="ECO:0000313" key="2">
    <source>
        <dbReference type="EMBL" id="CAG5129698.1"/>
    </source>
</evidence>
<evidence type="ECO:0000313" key="3">
    <source>
        <dbReference type="Proteomes" id="UP000678393"/>
    </source>
</evidence>
<organism evidence="2 3">
    <name type="scientific">Candidula unifasciata</name>
    <dbReference type="NCBI Taxonomy" id="100452"/>
    <lineage>
        <taxon>Eukaryota</taxon>
        <taxon>Metazoa</taxon>
        <taxon>Spiralia</taxon>
        <taxon>Lophotrochozoa</taxon>
        <taxon>Mollusca</taxon>
        <taxon>Gastropoda</taxon>
        <taxon>Heterobranchia</taxon>
        <taxon>Euthyneura</taxon>
        <taxon>Panpulmonata</taxon>
        <taxon>Eupulmonata</taxon>
        <taxon>Stylommatophora</taxon>
        <taxon>Helicina</taxon>
        <taxon>Helicoidea</taxon>
        <taxon>Geomitridae</taxon>
        <taxon>Candidula</taxon>
    </lineage>
</organism>
<reference evidence="2" key="1">
    <citation type="submission" date="2021-04" db="EMBL/GenBank/DDBJ databases">
        <authorList>
            <consortium name="Molecular Ecology Group"/>
        </authorList>
    </citation>
    <scope>NUCLEOTIDE SEQUENCE</scope>
</reference>
<comment type="caution">
    <text evidence="2">The sequence shown here is derived from an EMBL/GenBank/DDBJ whole genome shotgun (WGS) entry which is preliminary data.</text>
</comment>
<feature type="non-terminal residue" evidence="2">
    <location>
        <position position="1"/>
    </location>
</feature>
<name>A0A8S3ZPE2_9EUPU</name>
<dbReference type="OrthoDB" id="21085at2759"/>
<feature type="non-terminal residue" evidence="2">
    <location>
        <position position="152"/>
    </location>
</feature>
<protein>
    <submittedName>
        <fullName evidence="2">Uncharacterized protein</fullName>
    </submittedName>
</protein>
<evidence type="ECO:0000256" key="1">
    <source>
        <dbReference type="SAM" id="MobiDB-lite"/>
    </source>
</evidence>
<proteinExistence type="predicted"/>
<feature type="region of interest" description="Disordered" evidence="1">
    <location>
        <begin position="1"/>
        <end position="21"/>
    </location>
</feature>
<dbReference type="EMBL" id="CAJHNH020003635">
    <property type="protein sequence ID" value="CAG5129698.1"/>
    <property type="molecule type" value="Genomic_DNA"/>
</dbReference>
<keyword evidence="3" id="KW-1185">Reference proteome</keyword>
<accession>A0A8S3ZPE2</accession>
<sequence length="152" mass="17091">IDSKQISPPSTPRSTDDMVITNKRKGQLLPPLRLSSQCPDVVNCHNKLASQDSAGVKDSQQSDVFKAAVLAARTEEEADVVLRRDVTHLPPMLAQQSSNSQNYDWKTPEKKIRDYIVMLSSDQNTIFGSTIENFIQCTVESHERNPQHVMRN</sequence>
<dbReference type="AlphaFoldDB" id="A0A8S3ZPE2"/>
<dbReference type="Proteomes" id="UP000678393">
    <property type="component" value="Unassembled WGS sequence"/>
</dbReference>